<dbReference type="PANTHER" id="PTHR37488:SF2">
    <property type="entry name" value="DUF1275 DOMAIN-CONTAINING PROTEIN"/>
    <property type="match status" value="1"/>
</dbReference>
<keyword evidence="2" id="KW-0812">Transmembrane</keyword>
<protein>
    <recommendedName>
        <fullName evidence="5">DUF1275 domain protein</fullName>
    </recommendedName>
</protein>
<proteinExistence type="predicted"/>
<accession>A0ABR0R977</accession>
<reference evidence="3 4" key="1">
    <citation type="journal article" date="2023" name="Res Sq">
        <title>Genomic and morphological characterization of Knufia obscura isolated from the Mars 2020 spacecraft assembly facility.</title>
        <authorList>
            <person name="Chander A.M."/>
            <person name="Teixeira M.M."/>
            <person name="Singh N.K."/>
            <person name="Williams M.P."/>
            <person name="Parker C.W."/>
            <person name="Leo P."/>
            <person name="Stajich J.E."/>
            <person name="Torok T."/>
            <person name="Tighe S."/>
            <person name="Mason C.E."/>
            <person name="Venkateswaran K."/>
        </authorList>
    </citation>
    <scope>NUCLEOTIDE SEQUENCE [LARGE SCALE GENOMIC DNA]</scope>
    <source>
        <strain evidence="3 4">CCFEE 5817</strain>
    </source>
</reference>
<organism evidence="3 4">
    <name type="scientific">Knufia obscura</name>
    <dbReference type="NCBI Taxonomy" id="1635080"/>
    <lineage>
        <taxon>Eukaryota</taxon>
        <taxon>Fungi</taxon>
        <taxon>Dikarya</taxon>
        <taxon>Ascomycota</taxon>
        <taxon>Pezizomycotina</taxon>
        <taxon>Eurotiomycetes</taxon>
        <taxon>Chaetothyriomycetidae</taxon>
        <taxon>Chaetothyriales</taxon>
        <taxon>Trichomeriaceae</taxon>
        <taxon>Knufia</taxon>
    </lineage>
</organism>
<keyword evidence="4" id="KW-1185">Reference proteome</keyword>
<dbReference type="PANTHER" id="PTHR37488">
    <property type="entry name" value="DUF1275 DOMAIN-CONTAINING PROTEIN"/>
    <property type="match status" value="1"/>
</dbReference>
<keyword evidence="2" id="KW-0472">Membrane</keyword>
<feature type="transmembrane region" description="Helical" evidence="2">
    <location>
        <begin position="229"/>
        <end position="248"/>
    </location>
</feature>
<feature type="transmembrane region" description="Helical" evidence="2">
    <location>
        <begin position="118"/>
        <end position="137"/>
    </location>
</feature>
<name>A0ABR0R977_9EURO</name>
<comment type="caution">
    <text evidence="3">The sequence shown here is derived from an EMBL/GenBank/DDBJ whole genome shotgun (WGS) entry which is preliminary data.</text>
</comment>
<evidence type="ECO:0000313" key="3">
    <source>
        <dbReference type="EMBL" id="KAK5936758.1"/>
    </source>
</evidence>
<feature type="transmembrane region" description="Helical" evidence="2">
    <location>
        <begin position="206"/>
        <end position="223"/>
    </location>
</feature>
<dbReference type="Proteomes" id="UP001334248">
    <property type="component" value="Unassembled WGS sequence"/>
</dbReference>
<evidence type="ECO:0008006" key="5">
    <source>
        <dbReference type="Google" id="ProtNLM"/>
    </source>
</evidence>
<dbReference type="RefSeq" id="XP_064724848.1">
    <property type="nucleotide sequence ID" value="XM_064879409.1"/>
</dbReference>
<dbReference type="Pfam" id="PF06912">
    <property type="entry name" value="DUF1275"/>
    <property type="match status" value="1"/>
</dbReference>
<feature type="transmembrane region" description="Helical" evidence="2">
    <location>
        <begin position="91"/>
        <end position="112"/>
    </location>
</feature>
<sequence length="272" mass="29351">MSSELEGGGSSAGSPPRQPRCQRFSQCLNQQVAPDVLLESELMILALAAGINDATTFPDYRVFASNQTGNTALLAVRALGLAEDAIDLQNVGFSLGMFIIGGFCLGQLGHYFGRTRRSWLVVTNGIQTSLVLTAAALRKWVATSKHAPLRYFVISLLALASGGQVAMARTVNVPEITTAMVTSAYIDFFVDPRLLVADNRPRNRRGLFVIGLLVGSFIGAAAYREVEPAFGLLLAGLSKLCICVLVFFNRKETPREVEEETREAVPQRAAGQ</sequence>
<evidence type="ECO:0000313" key="4">
    <source>
        <dbReference type="Proteomes" id="UP001334248"/>
    </source>
</evidence>
<evidence type="ECO:0000256" key="1">
    <source>
        <dbReference type="SAM" id="MobiDB-lite"/>
    </source>
</evidence>
<dbReference type="InterPro" id="IPR010699">
    <property type="entry name" value="DUF1275"/>
</dbReference>
<feature type="transmembrane region" description="Helical" evidence="2">
    <location>
        <begin position="149"/>
        <end position="170"/>
    </location>
</feature>
<keyword evidence="2" id="KW-1133">Transmembrane helix</keyword>
<dbReference type="EMBL" id="JAVHJV010000023">
    <property type="protein sequence ID" value="KAK5936758.1"/>
    <property type="molecule type" value="Genomic_DNA"/>
</dbReference>
<evidence type="ECO:0000256" key="2">
    <source>
        <dbReference type="SAM" id="Phobius"/>
    </source>
</evidence>
<gene>
    <name evidence="3" type="ORF">PMZ80_011021</name>
</gene>
<feature type="region of interest" description="Disordered" evidence="1">
    <location>
        <begin position="1"/>
        <end position="20"/>
    </location>
</feature>
<feature type="compositionally biased region" description="Gly residues" evidence="1">
    <location>
        <begin position="1"/>
        <end position="11"/>
    </location>
</feature>
<dbReference type="GeneID" id="90004470"/>